<organism evidence="1 2">
    <name type="scientific">Geofilum rubicundum JCM 15548</name>
    <dbReference type="NCBI Taxonomy" id="1236989"/>
    <lineage>
        <taxon>Bacteria</taxon>
        <taxon>Pseudomonadati</taxon>
        <taxon>Bacteroidota</taxon>
        <taxon>Bacteroidia</taxon>
        <taxon>Marinilabiliales</taxon>
        <taxon>Marinilabiliaceae</taxon>
        <taxon>Geofilum</taxon>
    </lineage>
</organism>
<name>A0A0E9LS31_9BACT</name>
<evidence type="ECO:0000313" key="1">
    <source>
        <dbReference type="EMBL" id="GAO28103.1"/>
    </source>
</evidence>
<dbReference type="EMBL" id="BAZW01000001">
    <property type="protein sequence ID" value="GAO28103.1"/>
    <property type="molecule type" value="Genomic_DNA"/>
</dbReference>
<evidence type="ECO:0000313" key="2">
    <source>
        <dbReference type="Proteomes" id="UP000032900"/>
    </source>
</evidence>
<dbReference type="Proteomes" id="UP000032900">
    <property type="component" value="Unassembled WGS sequence"/>
</dbReference>
<keyword evidence="2" id="KW-1185">Reference proteome</keyword>
<comment type="caution">
    <text evidence="1">The sequence shown here is derived from an EMBL/GenBank/DDBJ whole genome shotgun (WGS) entry which is preliminary data.</text>
</comment>
<protein>
    <submittedName>
        <fullName evidence="1">Uncharacterized protein</fullName>
    </submittedName>
</protein>
<proteinExistence type="predicted"/>
<sequence length="54" mass="6263">MDVFEHLRMGYAVIFSQSMIPEDVVCSDFYCTFVGRNVFYYSFSDTCTGKTLQL</sequence>
<dbReference type="AlphaFoldDB" id="A0A0E9LS31"/>
<dbReference type="STRING" id="1236989.JCM15548_164"/>
<accession>A0A0E9LS31</accession>
<gene>
    <name evidence="1" type="ORF">JCM15548_164</name>
</gene>
<reference evidence="1 2" key="1">
    <citation type="journal article" date="2015" name="Microbes Environ.">
        <title>Distribution and evolution of nitrogen fixation genes in the phylum bacteroidetes.</title>
        <authorList>
            <person name="Inoue J."/>
            <person name="Oshima K."/>
            <person name="Suda W."/>
            <person name="Sakamoto M."/>
            <person name="Iino T."/>
            <person name="Noda S."/>
            <person name="Hongoh Y."/>
            <person name="Hattori M."/>
            <person name="Ohkuma M."/>
        </authorList>
    </citation>
    <scope>NUCLEOTIDE SEQUENCE [LARGE SCALE GENOMIC DNA]</scope>
    <source>
        <strain evidence="1">JCM 15548</strain>
    </source>
</reference>